<dbReference type="Proteomes" id="UP001352852">
    <property type="component" value="Unassembled WGS sequence"/>
</dbReference>
<protein>
    <submittedName>
        <fullName evidence="2">Uncharacterized protein</fullName>
    </submittedName>
</protein>
<keyword evidence="3" id="KW-1185">Reference proteome</keyword>
<evidence type="ECO:0000256" key="1">
    <source>
        <dbReference type="SAM" id="MobiDB-lite"/>
    </source>
</evidence>
<evidence type="ECO:0000313" key="3">
    <source>
        <dbReference type="Proteomes" id="UP001352852"/>
    </source>
</evidence>
<evidence type="ECO:0000313" key="2">
    <source>
        <dbReference type="EMBL" id="MED6268373.1"/>
    </source>
</evidence>
<gene>
    <name evidence="2" type="ORF">CHARACLAT_021729</name>
</gene>
<dbReference type="EMBL" id="JAHUTJ010010342">
    <property type="protein sequence ID" value="MED6268373.1"/>
    <property type="molecule type" value="Genomic_DNA"/>
</dbReference>
<accession>A0ABU7CZP0</accession>
<proteinExistence type="predicted"/>
<sequence>MCPVYLRPSQISNSLHWFLQEPLICGLRLDLCGSAGPGLWEALHRSNCETTGGDCRTVPFQRRGRRVCDGGRVCQAGAALPRPLGGKAIGQGEESPLSLLRGKKLS</sequence>
<name>A0ABU7CZP0_9TELE</name>
<reference evidence="2 3" key="1">
    <citation type="submission" date="2021-06" db="EMBL/GenBank/DDBJ databases">
        <authorList>
            <person name="Palmer J.M."/>
        </authorList>
    </citation>
    <scope>NUCLEOTIDE SEQUENCE [LARGE SCALE GENOMIC DNA]</scope>
    <source>
        <strain evidence="2 3">CL_MEX2019</strain>
        <tissue evidence="2">Muscle</tissue>
    </source>
</reference>
<feature type="region of interest" description="Disordered" evidence="1">
    <location>
        <begin position="85"/>
        <end position="106"/>
    </location>
</feature>
<organism evidence="2 3">
    <name type="scientific">Characodon lateralis</name>
    <dbReference type="NCBI Taxonomy" id="208331"/>
    <lineage>
        <taxon>Eukaryota</taxon>
        <taxon>Metazoa</taxon>
        <taxon>Chordata</taxon>
        <taxon>Craniata</taxon>
        <taxon>Vertebrata</taxon>
        <taxon>Euteleostomi</taxon>
        <taxon>Actinopterygii</taxon>
        <taxon>Neopterygii</taxon>
        <taxon>Teleostei</taxon>
        <taxon>Neoteleostei</taxon>
        <taxon>Acanthomorphata</taxon>
        <taxon>Ovalentaria</taxon>
        <taxon>Atherinomorphae</taxon>
        <taxon>Cyprinodontiformes</taxon>
        <taxon>Goodeidae</taxon>
        <taxon>Characodon</taxon>
    </lineage>
</organism>
<comment type="caution">
    <text evidence="2">The sequence shown here is derived from an EMBL/GenBank/DDBJ whole genome shotgun (WGS) entry which is preliminary data.</text>
</comment>